<keyword evidence="3" id="KW-1185">Reference proteome</keyword>
<dbReference type="Proteomes" id="UP001498398">
    <property type="component" value="Unassembled WGS sequence"/>
</dbReference>
<organism evidence="2 3">
    <name type="scientific">Marasmiellus scandens</name>
    <dbReference type="NCBI Taxonomy" id="2682957"/>
    <lineage>
        <taxon>Eukaryota</taxon>
        <taxon>Fungi</taxon>
        <taxon>Dikarya</taxon>
        <taxon>Basidiomycota</taxon>
        <taxon>Agaricomycotina</taxon>
        <taxon>Agaricomycetes</taxon>
        <taxon>Agaricomycetidae</taxon>
        <taxon>Agaricales</taxon>
        <taxon>Marasmiineae</taxon>
        <taxon>Omphalotaceae</taxon>
        <taxon>Marasmiellus</taxon>
    </lineage>
</organism>
<evidence type="ECO:0000313" key="3">
    <source>
        <dbReference type="Proteomes" id="UP001498398"/>
    </source>
</evidence>
<protein>
    <submittedName>
        <fullName evidence="2">Uncharacterized protein</fullName>
    </submittedName>
</protein>
<gene>
    <name evidence="2" type="ORF">VKT23_011097</name>
</gene>
<evidence type="ECO:0000256" key="1">
    <source>
        <dbReference type="SAM" id="MobiDB-lite"/>
    </source>
</evidence>
<accession>A0ABR1JF12</accession>
<reference evidence="2 3" key="1">
    <citation type="submission" date="2024-01" db="EMBL/GenBank/DDBJ databases">
        <title>A draft genome for the cacao thread blight pathogen Marasmiellus scandens.</title>
        <authorList>
            <person name="Baruah I.K."/>
            <person name="Leung J."/>
            <person name="Bukari Y."/>
            <person name="Amoako-Attah I."/>
            <person name="Meinhardt L.W."/>
            <person name="Bailey B.A."/>
            <person name="Cohen S.P."/>
        </authorList>
    </citation>
    <scope>NUCLEOTIDE SEQUENCE [LARGE SCALE GENOMIC DNA]</scope>
    <source>
        <strain evidence="2 3">GH-19</strain>
    </source>
</reference>
<sequence>MDPENASSNYHGIHTTHLLGAPTTEYLPTPRSSMAMFYGTCDPPHTQQSKLSTGARPFQSRDGSTHNPGIVSYSQGMTPSYGSHVEIGQQQPNSWIAALGLDLLGSRAQHQPSPLLPGNSFLTPENRPTSGGYSHNEPIYPGTSLPSFQISDALNISNTVCLVTADSTRSFFPEVGNMTDEYQPLFNIFAGSGHTDRDTYPDSHFAQAFDWTPRQSYEPWELQLSSLDPSNGRVSDSTWNQKAPHGSFQLPQAPHRHVVQNTDFAQNHNRQFYLQSTNRKHQLQLPGDFVVGNEQPSRQLITPTSYTSSLPISETIHVPPSVSSQHPPPQLSSFQLSAPTMTVPQNDDASSSLVSVFSLSDPDHAYQHHPSSSFDLDPKFPARPSTKSPPQPKQKRSNKNKRREGTQAVIDQAQTTEKDRLSASSAMNVTKKRKVNEIIDVSLQNQSEDKRTTKKLKAFVDEAINAKQKHRSWIFQAPASSAAYEKASARGVSHPDIITAFKQEYPVEAEGSPVVTPWSNEQGEFLLQSGSFRTFFESLPSGVDWDTSEHQTGTMEDTQRLATFEEFLNEM</sequence>
<name>A0ABR1JF12_9AGAR</name>
<feature type="region of interest" description="Disordered" evidence="1">
    <location>
        <begin position="41"/>
        <end position="66"/>
    </location>
</feature>
<evidence type="ECO:0000313" key="2">
    <source>
        <dbReference type="EMBL" id="KAK7455223.1"/>
    </source>
</evidence>
<feature type="region of interest" description="Disordered" evidence="1">
    <location>
        <begin position="364"/>
        <end position="418"/>
    </location>
</feature>
<feature type="compositionally biased region" description="Basic residues" evidence="1">
    <location>
        <begin position="393"/>
        <end position="402"/>
    </location>
</feature>
<comment type="caution">
    <text evidence="2">The sequence shown here is derived from an EMBL/GenBank/DDBJ whole genome shotgun (WGS) entry which is preliminary data.</text>
</comment>
<proteinExistence type="predicted"/>
<dbReference type="EMBL" id="JBANRG010000023">
    <property type="protein sequence ID" value="KAK7455223.1"/>
    <property type="molecule type" value="Genomic_DNA"/>
</dbReference>